<evidence type="ECO:0000313" key="2">
    <source>
        <dbReference type="EMBL" id="AOH69157.1"/>
    </source>
</evidence>
<accession>A0A1D5APK8</accession>
<reference evidence="2" key="1">
    <citation type="journal article" date="2016" name="PLoS ONE">
        <title>Analysis of Genetic Variation across the Encapsidated Genome of Microplitis demolitor Bracovirus in Parasitoid Wasps.</title>
        <authorList>
            <person name="Burke G.R."/>
        </authorList>
    </citation>
    <scope>NUCLEOTIDE SEQUENCE</scope>
    <source>
        <strain evidence="2">UGA</strain>
    </source>
</reference>
<keyword evidence="1" id="KW-0472">Membrane</keyword>
<evidence type="ECO:0000256" key="1">
    <source>
        <dbReference type="SAM" id="Phobius"/>
    </source>
</evidence>
<organism evidence="2">
    <name type="scientific">Microplitis mediator bracovirus</name>
    <dbReference type="NCBI Taxonomy" id="1836595"/>
    <lineage>
        <taxon>Viruses</taxon>
        <taxon>Viruses incertae sedis</taxon>
        <taxon>Polydnaviriformidae</taxon>
        <taxon>Bracoviriform</taxon>
    </lineage>
</organism>
<keyword evidence="1" id="KW-1133">Transmembrane helix</keyword>
<proteinExistence type="predicted"/>
<dbReference type="EMBL" id="KX223742">
    <property type="protein sequence ID" value="AOH69157.1"/>
    <property type="molecule type" value="Genomic_DNA"/>
</dbReference>
<name>A0A1D5APK8_9VIRU</name>
<protein>
    <submittedName>
        <fullName evidence="2">Uncharacterized protein</fullName>
    </submittedName>
</protein>
<gene>
    <name evidence="2" type="ORF">A6F54_88</name>
</gene>
<feature type="transmembrane region" description="Helical" evidence="1">
    <location>
        <begin position="31"/>
        <end position="53"/>
    </location>
</feature>
<keyword evidence="1" id="KW-0812">Transmembrane</keyword>
<sequence length="76" mass="8678">MVKMIAQPPELQPYSLICTPKNESEHLRTRMILLVMVFMLLFIMGAIFFSYYAAITIASHIERGVKISVSVLEECI</sequence>